<dbReference type="Gene3D" id="3.40.630.30">
    <property type="match status" value="1"/>
</dbReference>
<dbReference type="KEGG" id="tpro:Ga0080559_TMP4265"/>
<dbReference type="STRING" id="1229727.Ga0080559_TMP4265"/>
<dbReference type="CDD" id="cd04301">
    <property type="entry name" value="NAT_SF"/>
    <property type="match status" value="1"/>
</dbReference>
<keyword evidence="2" id="KW-0808">Transferase</keyword>
<dbReference type="AlphaFoldDB" id="A0A1U7DA71"/>
<protein>
    <submittedName>
        <fullName evidence="2">Acetyltransferase (GNAT) family protein</fullName>
    </submittedName>
</protein>
<reference evidence="2 3" key="1">
    <citation type="submission" date="2016-03" db="EMBL/GenBank/DDBJ databases">
        <title>Deep-sea bacteria in the southern Pacific.</title>
        <authorList>
            <person name="Tang K."/>
        </authorList>
    </citation>
    <scope>NUCLEOTIDE SEQUENCE [LARGE SCALE GENOMIC DNA]</scope>
    <source>
        <strain evidence="2 3">JLT2016</strain>
    </source>
</reference>
<dbReference type="EMBL" id="CP014796">
    <property type="protein sequence ID" value="APX25061.1"/>
    <property type="molecule type" value="Genomic_DNA"/>
</dbReference>
<dbReference type="GO" id="GO:0016747">
    <property type="term" value="F:acyltransferase activity, transferring groups other than amino-acyl groups"/>
    <property type="evidence" value="ECO:0007669"/>
    <property type="project" value="InterPro"/>
</dbReference>
<evidence type="ECO:0000259" key="1">
    <source>
        <dbReference type="PROSITE" id="PS51186"/>
    </source>
</evidence>
<dbReference type="SUPFAM" id="SSF55729">
    <property type="entry name" value="Acyl-CoA N-acyltransferases (Nat)"/>
    <property type="match status" value="1"/>
</dbReference>
<dbReference type="InterPro" id="IPR016181">
    <property type="entry name" value="Acyl_CoA_acyltransferase"/>
</dbReference>
<gene>
    <name evidence="2" type="ORF">Ga0080559_TMP4265</name>
</gene>
<dbReference type="PROSITE" id="PS51186">
    <property type="entry name" value="GNAT"/>
    <property type="match status" value="1"/>
</dbReference>
<feature type="domain" description="N-acetyltransferase" evidence="1">
    <location>
        <begin position="2"/>
        <end position="148"/>
    </location>
</feature>
<keyword evidence="3" id="KW-1185">Reference proteome</keyword>
<organism evidence="2 3">
    <name type="scientific">Salipiger profundus</name>
    <dbReference type="NCBI Taxonomy" id="1229727"/>
    <lineage>
        <taxon>Bacteria</taxon>
        <taxon>Pseudomonadati</taxon>
        <taxon>Pseudomonadota</taxon>
        <taxon>Alphaproteobacteria</taxon>
        <taxon>Rhodobacterales</taxon>
        <taxon>Roseobacteraceae</taxon>
        <taxon>Salipiger</taxon>
    </lineage>
</organism>
<sequence>MKSLHLAGPEDLGRLVTLVSAFHSEQRLEVDYATVEAALTPLLEGQPVGAVWLIGPRKAPVGYVSVSFGWSLRHGGLDATIDELYIRPAVRRRGMGGEALHQLTQGLRQAGVTALRLAIEPGDERLDRFFRRARFQEHARNRLLTRVF</sequence>
<name>A0A1U7DA71_9RHOB</name>
<dbReference type="InterPro" id="IPR000182">
    <property type="entry name" value="GNAT_dom"/>
</dbReference>
<evidence type="ECO:0000313" key="2">
    <source>
        <dbReference type="EMBL" id="APX25061.1"/>
    </source>
</evidence>
<dbReference type="RefSeq" id="WP_076624733.1">
    <property type="nucleotide sequence ID" value="NZ_BMEW01000006.1"/>
</dbReference>
<dbReference type="Proteomes" id="UP000186559">
    <property type="component" value="Chromosome"/>
</dbReference>
<dbReference type="OrthoDB" id="9805924at2"/>
<accession>A0A1U7DA71</accession>
<proteinExistence type="predicted"/>
<evidence type="ECO:0000313" key="3">
    <source>
        <dbReference type="Proteomes" id="UP000186559"/>
    </source>
</evidence>
<dbReference type="Pfam" id="PF00583">
    <property type="entry name" value="Acetyltransf_1"/>
    <property type="match status" value="1"/>
</dbReference>